<dbReference type="AlphaFoldDB" id="A0A832ZVF3"/>
<dbReference type="InterPro" id="IPR011991">
    <property type="entry name" value="ArsR-like_HTH"/>
</dbReference>
<dbReference type="GO" id="GO:0003700">
    <property type="term" value="F:DNA-binding transcription factor activity"/>
    <property type="evidence" value="ECO:0007669"/>
    <property type="project" value="InterPro"/>
</dbReference>
<evidence type="ECO:0000259" key="1">
    <source>
        <dbReference type="PROSITE" id="PS50987"/>
    </source>
</evidence>
<accession>A0A832ZVF3</accession>
<dbReference type="Proteomes" id="UP000608579">
    <property type="component" value="Unassembled WGS sequence"/>
</dbReference>
<dbReference type="InterPro" id="IPR036390">
    <property type="entry name" value="WH_DNA-bd_sf"/>
</dbReference>
<dbReference type="Gene3D" id="1.10.10.10">
    <property type="entry name" value="Winged helix-like DNA-binding domain superfamily/Winged helix DNA-binding domain"/>
    <property type="match status" value="1"/>
</dbReference>
<proteinExistence type="predicted"/>
<dbReference type="CDD" id="cd00090">
    <property type="entry name" value="HTH_ARSR"/>
    <property type="match status" value="1"/>
</dbReference>
<sequence>MEEIKNETGINILRILARPVCLEILLNLRKSELSIFELTKILNTKEDEIRRNLELLIRNGLVQRTADKNYTLTNLSYLITDLAEIMLKCVELSTYLNYHKTYFTNEYTLLLLEKGNVVTNIWESIEITEQIITSARDELYLAIEGIGDLISNLDLNHIQNIKIILSQSEKPYLTKLQHKGIQTRIFNEQPYYNLAANQDEAIIFMRKTNGKIDYNTAVSGSGVFHDICIQLFEKLWRSSRIVYETILEVGSSE</sequence>
<dbReference type="InterPro" id="IPR001845">
    <property type="entry name" value="HTH_ArsR_DNA-bd_dom"/>
</dbReference>
<dbReference type="EMBL" id="DQVM01000023">
    <property type="protein sequence ID" value="HIQ29136.1"/>
    <property type="molecule type" value="Genomic_DNA"/>
</dbReference>
<name>A0A832ZVF3_CALS0</name>
<dbReference type="InterPro" id="IPR036388">
    <property type="entry name" value="WH-like_DNA-bd_sf"/>
</dbReference>
<comment type="caution">
    <text evidence="2">The sequence shown here is derived from an EMBL/GenBank/DDBJ whole genome shotgun (WGS) entry which is preliminary data.</text>
</comment>
<evidence type="ECO:0000313" key="2">
    <source>
        <dbReference type="EMBL" id="HIQ29136.1"/>
    </source>
</evidence>
<dbReference type="SUPFAM" id="SSF46785">
    <property type="entry name" value="Winged helix' DNA-binding domain"/>
    <property type="match status" value="1"/>
</dbReference>
<dbReference type="PROSITE" id="PS50987">
    <property type="entry name" value="HTH_ARSR_2"/>
    <property type="match status" value="1"/>
</dbReference>
<reference evidence="2" key="1">
    <citation type="journal article" date="2020" name="ISME J.">
        <title>Gammaproteobacteria mediating utilization of methyl-, sulfur- and petroleum organic compounds in deep ocean hydrothermal plumes.</title>
        <authorList>
            <person name="Zhou Z."/>
            <person name="Liu Y."/>
            <person name="Pan J."/>
            <person name="Cron B.R."/>
            <person name="Toner B.M."/>
            <person name="Anantharaman K."/>
            <person name="Breier J.A."/>
            <person name="Dick G.J."/>
            <person name="Li M."/>
        </authorList>
    </citation>
    <scope>NUCLEOTIDE SEQUENCE</scope>
    <source>
        <strain evidence="2">SZUA-1515</strain>
    </source>
</reference>
<evidence type="ECO:0000313" key="3">
    <source>
        <dbReference type="Proteomes" id="UP000608579"/>
    </source>
</evidence>
<gene>
    <name evidence="2" type="ORF">EYH45_01075</name>
</gene>
<organism evidence="2 3">
    <name type="scientific">Caldiarchaeum subterraneum</name>
    <dbReference type="NCBI Taxonomy" id="311458"/>
    <lineage>
        <taxon>Archaea</taxon>
        <taxon>Nitrososphaerota</taxon>
        <taxon>Candidatus Caldarchaeales</taxon>
        <taxon>Candidatus Caldarchaeaceae</taxon>
        <taxon>Candidatus Caldarchaeum</taxon>
    </lineage>
</organism>
<feature type="domain" description="HTH arsR-type" evidence="1">
    <location>
        <begin position="1"/>
        <end position="94"/>
    </location>
</feature>
<protein>
    <submittedName>
        <fullName evidence="2">ArsR family transcriptional regulator</fullName>
    </submittedName>
</protein>